<keyword evidence="1" id="KW-0812">Transmembrane</keyword>
<dbReference type="EMBL" id="SMOL01000120">
    <property type="protein sequence ID" value="KAB2632406.1"/>
    <property type="molecule type" value="Genomic_DNA"/>
</dbReference>
<sequence>MRVSSCLRPQLLCTMTRVVVLFATLVVVLMIYDSMNHTNLSPDSSLTSAALSLNHLHEPTTDHRATILPHFEFCPELHHHHPLLPTPPCSSHSRLDPHHQQPALWIQSAP</sequence>
<reference evidence="2 3" key="1">
    <citation type="submission" date="2019-09" db="EMBL/GenBank/DDBJ databases">
        <authorList>
            <person name="Ou C."/>
        </authorList>
    </citation>
    <scope>NUCLEOTIDE SEQUENCE [LARGE SCALE GENOMIC DNA]</scope>
    <source>
        <strain evidence="2">S2</strain>
        <tissue evidence="2">Leaf</tissue>
    </source>
</reference>
<keyword evidence="1" id="KW-0472">Membrane</keyword>
<protein>
    <submittedName>
        <fullName evidence="2">Uncharacterized protein</fullName>
    </submittedName>
</protein>
<keyword evidence="3" id="KW-1185">Reference proteome</keyword>
<reference evidence="3" key="2">
    <citation type="submission" date="2019-10" db="EMBL/GenBank/DDBJ databases">
        <title>A de novo genome assembly of a pear dwarfing rootstock.</title>
        <authorList>
            <person name="Wang F."/>
            <person name="Wang J."/>
            <person name="Li S."/>
            <person name="Zhang Y."/>
            <person name="Fang M."/>
            <person name="Ma L."/>
            <person name="Zhao Y."/>
            <person name="Jiang S."/>
        </authorList>
    </citation>
    <scope>NUCLEOTIDE SEQUENCE [LARGE SCALE GENOMIC DNA]</scope>
</reference>
<comment type="caution">
    <text evidence="2">The sequence shown here is derived from an EMBL/GenBank/DDBJ whole genome shotgun (WGS) entry which is preliminary data.</text>
</comment>
<accession>A0A5N5HWW6</accession>
<dbReference type="Proteomes" id="UP000327157">
    <property type="component" value="Chromosome 6"/>
</dbReference>
<proteinExistence type="predicted"/>
<feature type="transmembrane region" description="Helical" evidence="1">
    <location>
        <begin position="12"/>
        <end position="32"/>
    </location>
</feature>
<keyword evidence="1" id="KW-1133">Transmembrane helix</keyword>
<dbReference type="AlphaFoldDB" id="A0A5N5HWW6"/>
<gene>
    <name evidence="2" type="ORF">D8674_028653</name>
</gene>
<evidence type="ECO:0000313" key="2">
    <source>
        <dbReference type="EMBL" id="KAB2632406.1"/>
    </source>
</evidence>
<evidence type="ECO:0000256" key="1">
    <source>
        <dbReference type="SAM" id="Phobius"/>
    </source>
</evidence>
<reference evidence="2 3" key="3">
    <citation type="submission" date="2019-11" db="EMBL/GenBank/DDBJ databases">
        <title>A de novo genome assembly of a pear dwarfing rootstock.</title>
        <authorList>
            <person name="Wang F."/>
            <person name="Wang J."/>
            <person name="Li S."/>
            <person name="Zhang Y."/>
            <person name="Fang M."/>
            <person name="Ma L."/>
            <person name="Zhao Y."/>
            <person name="Jiang S."/>
        </authorList>
    </citation>
    <scope>NUCLEOTIDE SEQUENCE [LARGE SCALE GENOMIC DNA]</scope>
    <source>
        <strain evidence="2">S2</strain>
        <tissue evidence="2">Leaf</tissue>
    </source>
</reference>
<organism evidence="2 3">
    <name type="scientific">Pyrus ussuriensis x Pyrus communis</name>
    <dbReference type="NCBI Taxonomy" id="2448454"/>
    <lineage>
        <taxon>Eukaryota</taxon>
        <taxon>Viridiplantae</taxon>
        <taxon>Streptophyta</taxon>
        <taxon>Embryophyta</taxon>
        <taxon>Tracheophyta</taxon>
        <taxon>Spermatophyta</taxon>
        <taxon>Magnoliopsida</taxon>
        <taxon>eudicotyledons</taxon>
        <taxon>Gunneridae</taxon>
        <taxon>Pentapetalae</taxon>
        <taxon>rosids</taxon>
        <taxon>fabids</taxon>
        <taxon>Rosales</taxon>
        <taxon>Rosaceae</taxon>
        <taxon>Amygdaloideae</taxon>
        <taxon>Maleae</taxon>
        <taxon>Pyrus</taxon>
    </lineage>
</organism>
<name>A0A5N5HWW6_9ROSA</name>
<evidence type="ECO:0000313" key="3">
    <source>
        <dbReference type="Proteomes" id="UP000327157"/>
    </source>
</evidence>